<gene>
    <name evidence="1" type="primary">yybI</name>
    <name evidence="1" type="ORF">MACH08_27570</name>
</gene>
<protein>
    <recommendedName>
        <fullName evidence="3">VCBS repeat-containing protein</fullName>
    </recommendedName>
</protein>
<dbReference type="SUPFAM" id="SSF69318">
    <property type="entry name" value="Integrin alpha N-terminal domain"/>
    <property type="match status" value="1"/>
</dbReference>
<dbReference type="EMBL" id="BSKO01000001">
    <property type="protein sequence ID" value="GLO66973.1"/>
    <property type="molecule type" value="Genomic_DNA"/>
</dbReference>
<reference evidence="1 2" key="1">
    <citation type="submission" date="2023-02" db="EMBL/GenBank/DDBJ databases">
        <title>Oceanobacillus kimchii IFOP_LL358 isolated form Alexandrium catenella lab strain.</title>
        <authorList>
            <person name="Gajardo G."/>
            <person name="Ueki S."/>
            <person name="Maruyama F."/>
        </authorList>
    </citation>
    <scope>NUCLEOTIDE SEQUENCE [LARGE SCALE GENOMIC DNA]</scope>
    <source>
        <strain evidence="1 2">IFOP_LL358</strain>
    </source>
</reference>
<organism evidence="1 2">
    <name type="scientific">Oceanobacillus kimchii</name>
    <dbReference type="NCBI Taxonomy" id="746691"/>
    <lineage>
        <taxon>Bacteria</taxon>
        <taxon>Bacillati</taxon>
        <taxon>Bacillota</taxon>
        <taxon>Bacilli</taxon>
        <taxon>Bacillales</taxon>
        <taxon>Bacillaceae</taxon>
        <taxon>Oceanobacillus</taxon>
    </lineage>
</organism>
<evidence type="ECO:0000313" key="2">
    <source>
        <dbReference type="Proteomes" id="UP001275436"/>
    </source>
</evidence>
<dbReference type="RefSeq" id="WP_317958229.1">
    <property type="nucleotide sequence ID" value="NZ_BSKO01000001.1"/>
</dbReference>
<name>A0ABQ5TMX5_9BACI</name>
<dbReference type="InterPro" id="IPR028994">
    <property type="entry name" value="Integrin_alpha_N"/>
</dbReference>
<comment type="caution">
    <text evidence="1">The sequence shown here is derived from an EMBL/GenBank/DDBJ whole genome shotgun (WGS) entry which is preliminary data.</text>
</comment>
<evidence type="ECO:0000313" key="1">
    <source>
        <dbReference type="EMBL" id="GLO66973.1"/>
    </source>
</evidence>
<proteinExistence type="predicted"/>
<sequence>MLYFFSLLLTLSMISPVVEQPTDPISIHSYHEDVTGDGQSDTIDLKGELFAPDGQYYQHIWADITDVNNHSWTIPYGGGYEPSLQFVDLNHDNQNDIFYQSATGGSGGLYTSKLHTIENNQLIEIPLPNNQSIEGKFIDNFKASISLLPGEDPIIIDLSDRKKEYIRLNIYDDKGNLLEPTSLMIDPVAMFEPVDLSDRNGYGLKSYQQISGAYHADGIGVVESLWYYEKGKWKLLKTTWKSDNATEEIPEENKNE</sequence>
<evidence type="ECO:0008006" key="3">
    <source>
        <dbReference type="Google" id="ProtNLM"/>
    </source>
</evidence>
<accession>A0ABQ5TMX5</accession>
<dbReference type="Proteomes" id="UP001275436">
    <property type="component" value="Unassembled WGS sequence"/>
</dbReference>
<keyword evidence="2" id="KW-1185">Reference proteome</keyword>